<sequence>MNEITEGNVARYCKPSSLDEDGYPASSAFQRRPNRNERYLSAYLLEFFKNDSEKENVAEVRKEIKKHFNLKKNGLYAILNIEQSKADIMKEIKKRISYKETNLPHCGIFHDYDDLVISELLAECVQSKYKVKDVE</sequence>
<organism evidence="1 2">
    <name type="scientific">Desulfonema magnum</name>
    <dbReference type="NCBI Taxonomy" id="45655"/>
    <lineage>
        <taxon>Bacteria</taxon>
        <taxon>Pseudomonadati</taxon>
        <taxon>Thermodesulfobacteriota</taxon>
        <taxon>Desulfobacteria</taxon>
        <taxon>Desulfobacterales</taxon>
        <taxon>Desulfococcaceae</taxon>
        <taxon>Desulfonema</taxon>
    </lineage>
</organism>
<keyword evidence="2" id="KW-1185">Reference proteome</keyword>
<dbReference type="AlphaFoldDB" id="A0A975BH81"/>
<gene>
    <name evidence="1" type="ORF">dnm_012430</name>
</gene>
<name>A0A975BH81_9BACT</name>
<evidence type="ECO:0000313" key="1">
    <source>
        <dbReference type="EMBL" id="QTA85238.1"/>
    </source>
</evidence>
<proteinExistence type="predicted"/>
<dbReference type="EMBL" id="CP061800">
    <property type="protein sequence ID" value="QTA85238.1"/>
    <property type="molecule type" value="Genomic_DNA"/>
</dbReference>
<dbReference type="KEGG" id="dmm:dnm_012430"/>
<evidence type="ECO:0000313" key="2">
    <source>
        <dbReference type="Proteomes" id="UP000663722"/>
    </source>
</evidence>
<dbReference type="Proteomes" id="UP000663722">
    <property type="component" value="Chromosome"/>
</dbReference>
<reference evidence="1" key="1">
    <citation type="journal article" date="2021" name="Microb. Physiol.">
        <title>Proteogenomic Insights into the Physiology of Marine, Sulfate-Reducing, Filamentous Desulfonema limicola and Desulfonema magnum.</title>
        <authorList>
            <person name="Schnaars V."/>
            <person name="Wohlbrand L."/>
            <person name="Scheve S."/>
            <person name="Hinrichs C."/>
            <person name="Reinhardt R."/>
            <person name="Rabus R."/>
        </authorList>
    </citation>
    <scope>NUCLEOTIDE SEQUENCE</scope>
    <source>
        <strain evidence="1">4be13</strain>
    </source>
</reference>
<accession>A0A975BH81</accession>
<protein>
    <submittedName>
        <fullName evidence="1">Uncharacterized protein</fullName>
    </submittedName>
</protein>
<dbReference type="RefSeq" id="WP_207681377.1">
    <property type="nucleotide sequence ID" value="NZ_CP061800.1"/>
</dbReference>